<dbReference type="InterPro" id="IPR006208">
    <property type="entry name" value="Glyco_hormone_CN"/>
</dbReference>
<evidence type="ECO:0000256" key="7">
    <source>
        <dbReference type="ARBA" id="ARBA00023157"/>
    </source>
</evidence>
<reference evidence="12" key="1">
    <citation type="submission" date="2014-04" db="EMBL/GenBank/DDBJ databases">
        <title>Molecular cloning, characterization and phylogenetic analysis of pirarucu (Arapaima gigas) FSH and LH beta subunits.</title>
        <authorList>
            <person name="Carvalho R.F."/>
            <person name="Sevilhano T.C.A."/>
            <person name="Oliveira J.E."/>
            <person name="Garcez R."/>
            <person name="Bartolini P."/>
        </authorList>
    </citation>
    <scope>NUCLEOTIDE SEQUENCE</scope>
</reference>
<evidence type="ECO:0000256" key="3">
    <source>
        <dbReference type="ARBA" id="ARBA00006552"/>
    </source>
</evidence>
<dbReference type="FunFam" id="2.10.90.10:FF:000007">
    <property type="entry name" value="Luteinizing hormone beta subunit"/>
    <property type="match status" value="1"/>
</dbReference>
<comment type="function">
    <text evidence="1">Involved in gametogenesis and steroidogenesis.</text>
</comment>
<dbReference type="CDD" id="cd00069">
    <property type="entry name" value="GHB_like"/>
    <property type="match status" value="1"/>
</dbReference>
<evidence type="ECO:0000256" key="8">
    <source>
        <dbReference type="ARBA" id="ARBA00023180"/>
    </source>
</evidence>
<keyword evidence="6 9" id="KW-0372">Hormone</keyword>
<dbReference type="GO" id="GO:0005737">
    <property type="term" value="C:cytoplasm"/>
    <property type="evidence" value="ECO:0007669"/>
    <property type="project" value="TreeGrafter"/>
</dbReference>
<dbReference type="GO" id="GO:0005615">
    <property type="term" value="C:extracellular space"/>
    <property type="evidence" value="ECO:0007669"/>
    <property type="project" value="TreeGrafter"/>
</dbReference>
<dbReference type="InterPro" id="IPR001545">
    <property type="entry name" value="Gonadotropin_bsu"/>
</dbReference>
<dbReference type="EMBL" id="KJ729119">
    <property type="protein sequence ID" value="AIA09918.1"/>
    <property type="molecule type" value="mRNA"/>
</dbReference>
<evidence type="ECO:0000256" key="6">
    <source>
        <dbReference type="ARBA" id="ARBA00022702"/>
    </source>
</evidence>
<dbReference type="Gene3D" id="2.10.90.10">
    <property type="entry name" value="Cystine-knot cytokines"/>
    <property type="match status" value="1"/>
</dbReference>
<dbReference type="PROSITE" id="PS00689">
    <property type="entry name" value="GLYCO_HORMONE_BETA_2"/>
    <property type="match status" value="1"/>
</dbReference>
<evidence type="ECO:0000256" key="10">
    <source>
        <dbReference type="SAM" id="SignalP"/>
    </source>
</evidence>
<comment type="subcellular location">
    <subcellularLocation>
        <location evidence="2 9">Secreted</location>
    </subcellularLocation>
</comment>
<keyword evidence="10" id="KW-0732">Signal</keyword>
<accession>A0A219KYB6</accession>
<dbReference type="Pfam" id="PF00007">
    <property type="entry name" value="Cys_knot"/>
    <property type="match status" value="1"/>
</dbReference>
<keyword evidence="7" id="KW-1015">Disulfide bond</keyword>
<dbReference type="InterPro" id="IPR018245">
    <property type="entry name" value="Gonadotropin_bsu_CS"/>
</dbReference>
<feature type="chain" id="PRO_5013301829" evidence="10">
    <location>
        <begin position="19"/>
        <end position="126"/>
    </location>
</feature>
<proteinExistence type="evidence at transcript level"/>
<dbReference type="GO" id="GO:0010817">
    <property type="term" value="P:regulation of hormone levels"/>
    <property type="evidence" value="ECO:0007669"/>
    <property type="project" value="UniProtKB-ARBA"/>
</dbReference>
<dbReference type="GO" id="GO:0007186">
    <property type="term" value="P:G protein-coupled receptor signaling pathway"/>
    <property type="evidence" value="ECO:0007669"/>
    <property type="project" value="TreeGrafter"/>
</dbReference>
<comment type="similarity">
    <text evidence="3 9">Belongs to the glycoprotein hormones subunit beta family.</text>
</comment>
<sequence>MTCMLLLVVTMAWPLVGAGPHCDLNNITIPLENEECEKCITITTTSCTGWCFTQDPVYKSSLAPYIQHTCNFKEVAYESAFLPDCPEGVDPHFTYPVALSCECSRCNTDTTDCGALSEEVSGCQGH</sequence>
<dbReference type="SMART" id="SM00068">
    <property type="entry name" value="GHB"/>
    <property type="match status" value="1"/>
</dbReference>
<dbReference type="AlphaFoldDB" id="A0A219KYB6"/>
<feature type="signal peptide" evidence="10">
    <location>
        <begin position="1"/>
        <end position="18"/>
    </location>
</feature>
<comment type="subunit">
    <text evidence="4">Heterodimer of an alpha and a beta chain.</text>
</comment>
<organism evidence="12">
    <name type="scientific">Arapaima gigas</name>
    <name type="common">Arapaima</name>
    <name type="synonym">Pirarucu</name>
    <dbReference type="NCBI Taxonomy" id="113544"/>
    <lineage>
        <taxon>Eukaryota</taxon>
        <taxon>Metazoa</taxon>
        <taxon>Chordata</taxon>
        <taxon>Craniata</taxon>
        <taxon>Vertebrata</taxon>
        <taxon>Euteleostomi</taxon>
        <taxon>Actinopterygii</taxon>
        <taxon>Neopterygii</taxon>
        <taxon>Teleostei</taxon>
        <taxon>Osteoglossocephala</taxon>
        <taxon>Osteoglossomorpha</taxon>
        <taxon>Osteoglossiformes</taxon>
        <taxon>Osteoglossidae</taxon>
        <taxon>Arapaima</taxon>
    </lineage>
</organism>
<keyword evidence="8" id="KW-0325">Glycoprotein</keyword>
<evidence type="ECO:0000256" key="4">
    <source>
        <dbReference type="ARBA" id="ARBA00011870"/>
    </source>
</evidence>
<dbReference type="SMR" id="A0A219KYB6"/>
<dbReference type="PANTHER" id="PTHR11515:SF11">
    <property type="entry name" value="LUTROPIN SUBUNIT BETA"/>
    <property type="match status" value="1"/>
</dbReference>
<evidence type="ECO:0000256" key="2">
    <source>
        <dbReference type="ARBA" id="ARBA00004613"/>
    </source>
</evidence>
<evidence type="ECO:0000259" key="11">
    <source>
        <dbReference type="Pfam" id="PF00007"/>
    </source>
</evidence>
<feature type="domain" description="Glycoprotein hormone subunit beta" evidence="11">
    <location>
        <begin position="20"/>
        <end position="121"/>
    </location>
</feature>
<dbReference type="GO" id="GO:0005179">
    <property type="term" value="F:hormone activity"/>
    <property type="evidence" value="ECO:0007669"/>
    <property type="project" value="UniProtKB-KW"/>
</dbReference>
<evidence type="ECO:0000256" key="1">
    <source>
        <dbReference type="ARBA" id="ARBA00003920"/>
    </source>
</evidence>
<dbReference type="PANTHER" id="PTHR11515">
    <property type="entry name" value="GLYCOPROTEIN HORMONE BETA CHAIN"/>
    <property type="match status" value="1"/>
</dbReference>
<dbReference type="InterPro" id="IPR029034">
    <property type="entry name" value="Cystine-knot_cytokine"/>
</dbReference>
<evidence type="ECO:0000256" key="5">
    <source>
        <dbReference type="ARBA" id="ARBA00022525"/>
    </source>
</evidence>
<name>A0A219KYB6_ARAGI</name>
<evidence type="ECO:0000313" key="12">
    <source>
        <dbReference type="EMBL" id="AIA09918.1"/>
    </source>
</evidence>
<protein>
    <submittedName>
        <fullName evidence="12">Follicle stimulating hormone</fullName>
    </submittedName>
</protein>
<gene>
    <name evidence="12" type="primary">FSH</name>
</gene>
<keyword evidence="5" id="KW-0964">Secreted</keyword>
<evidence type="ECO:0000256" key="9">
    <source>
        <dbReference type="RuleBase" id="RU004069"/>
    </source>
</evidence>
<dbReference type="GO" id="GO:0030728">
    <property type="term" value="P:ovulation"/>
    <property type="evidence" value="ECO:0007669"/>
    <property type="project" value="TreeGrafter"/>
</dbReference>
<dbReference type="SUPFAM" id="SSF57501">
    <property type="entry name" value="Cystine-knot cytokines"/>
    <property type="match status" value="1"/>
</dbReference>